<dbReference type="AlphaFoldDB" id="A0A8J1XH35"/>
<proteinExistence type="predicted"/>
<feature type="compositionally biased region" description="Basic and acidic residues" evidence="1">
    <location>
        <begin position="721"/>
        <end position="735"/>
    </location>
</feature>
<feature type="region of interest" description="Disordered" evidence="1">
    <location>
        <begin position="559"/>
        <end position="581"/>
    </location>
</feature>
<feature type="compositionally biased region" description="Low complexity" evidence="1">
    <location>
        <begin position="1"/>
        <end position="14"/>
    </location>
</feature>
<gene>
    <name evidence="2" type="ORF">OFUS_LOCUS10017</name>
</gene>
<evidence type="ECO:0000313" key="3">
    <source>
        <dbReference type="Proteomes" id="UP000749559"/>
    </source>
</evidence>
<feature type="compositionally biased region" description="Polar residues" evidence="1">
    <location>
        <begin position="570"/>
        <end position="579"/>
    </location>
</feature>
<protein>
    <submittedName>
        <fullName evidence="2">Uncharacterized protein</fullName>
    </submittedName>
</protein>
<accession>A0A8J1XH35</accession>
<evidence type="ECO:0000313" key="2">
    <source>
        <dbReference type="EMBL" id="CAH1783701.1"/>
    </source>
</evidence>
<evidence type="ECO:0000256" key="1">
    <source>
        <dbReference type="SAM" id="MobiDB-lite"/>
    </source>
</evidence>
<feature type="region of interest" description="Disordered" evidence="1">
    <location>
        <begin position="626"/>
        <end position="674"/>
    </location>
</feature>
<dbReference type="EMBL" id="CAIIXF020000005">
    <property type="protein sequence ID" value="CAH1783701.1"/>
    <property type="molecule type" value="Genomic_DNA"/>
</dbReference>
<comment type="caution">
    <text evidence="2">The sequence shown here is derived from an EMBL/GenBank/DDBJ whole genome shotgun (WGS) entry which is preliminary data.</text>
</comment>
<reference evidence="2" key="1">
    <citation type="submission" date="2022-03" db="EMBL/GenBank/DDBJ databases">
        <authorList>
            <person name="Martin C."/>
        </authorList>
    </citation>
    <scope>NUCLEOTIDE SEQUENCE</scope>
</reference>
<feature type="compositionally biased region" description="Basic and acidic residues" evidence="1">
    <location>
        <begin position="776"/>
        <end position="786"/>
    </location>
</feature>
<dbReference type="OrthoDB" id="6280612at2759"/>
<feature type="region of interest" description="Disordered" evidence="1">
    <location>
        <begin position="1"/>
        <end position="36"/>
    </location>
</feature>
<sequence>MAADISIPPRSSSRTSLPEPKSPRPNSSISRPHSGRSVFSDFGHSSKLMLFGQDETSLTDDEASLQDLARQVMSHIESFENDEWKTIEEIHRLHKKILNRKQGTELVAHMKHAKLNSRWWGANPKTVFEGRGSLTRLDTFKKILVFKTMQWYNVKDRSLEFGTKIETPGVYYFQHKHIPYVRFAGCARNNILETCQNHINGALSGNLEYQIFETLLLITKATDWEFFFLPIGDTDRHNVILNDTILEYNTLWPYGANMELVIQKEIMNDLMTSCVSHRWPPMTSGPDDRPISRASNADLTPLTASILKTLQDIDYPVFAKFILRGIPRGLQGYDREVKTMYDLVREIKSRDVAFMENDSEKLEKIYEFHQKSFTSKDPESYNTFRKNMRFGSGWWGHSEDVAFHKFNPGLLDLKIFRELLLEKAEEWYPTGTPLFDRIAESGVFCFQHKKIPYFRYVGQTDNILEFCRVLISDCLIGRLDYCHLATLLLCTTSDEWYFCFVNATEPHELDILENDMMLKHDTVWPYGLNLNIHMTYWCVPKFRESCLVHKWPPSNRDTDIVQPLPKHLKNPTTDPSNGTGPFKHLTYDILSRDNTMTLEEKINEFRTHSYHLTKPGEILTIESCYGGQTPQATNDKDEPTQSDPIPTNDLLAVDTNDDAKSEKTGRDSTFSSYSWRSDGTTLTLTDSSVAVDTTIQATDQPKFKVIEGMAYIVKPTIGQEDTHNTSIDKKPKHVDATIAGSDNPTQNEPPPEKLLTGDASCITKDESNSELTSPHDSTKAPLDESVRGSPTRLTDSPTRAPSALASYPRKSSLKKKTVTINEGANIASKSK</sequence>
<organism evidence="2 3">
    <name type="scientific">Owenia fusiformis</name>
    <name type="common">Polychaete worm</name>
    <dbReference type="NCBI Taxonomy" id="6347"/>
    <lineage>
        <taxon>Eukaryota</taxon>
        <taxon>Metazoa</taxon>
        <taxon>Spiralia</taxon>
        <taxon>Lophotrochozoa</taxon>
        <taxon>Annelida</taxon>
        <taxon>Polychaeta</taxon>
        <taxon>Sedentaria</taxon>
        <taxon>Canalipalpata</taxon>
        <taxon>Sabellida</taxon>
        <taxon>Oweniida</taxon>
        <taxon>Oweniidae</taxon>
        <taxon>Owenia</taxon>
    </lineage>
</organism>
<feature type="compositionally biased region" description="Basic and acidic residues" evidence="1">
    <location>
        <begin position="657"/>
        <end position="666"/>
    </location>
</feature>
<feature type="region of interest" description="Disordered" evidence="1">
    <location>
        <begin position="721"/>
        <end position="831"/>
    </location>
</feature>
<keyword evidence="3" id="KW-1185">Reference proteome</keyword>
<name>A0A8J1XH35_OWEFU</name>
<feature type="compositionally biased region" description="Polar residues" evidence="1">
    <location>
        <begin position="818"/>
        <end position="831"/>
    </location>
</feature>
<dbReference type="Proteomes" id="UP000749559">
    <property type="component" value="Unassembled WGS sequence"/>
</dbReference>